<accession>A0A4R5MHW1</accession>
<dbReference type="OrthoDB" id="9798990at2"/>
<comment type="caution">
    <text evidence="2">The sequence shown here is derived from an EMBL/GenBank/DDBJ whole genome shotgun (WGS) entry which is preliminary data.</text>
</comment>
<dbReference type="Proteomes" id="UP000295668">
    <property type="component" value="Unassembled WGS sequence"/>
</dbReference>
<organism evidence="2 3">
    <name type="scientific">Pedobacter changchengzhani</name>
    <dbReference type="NCBI Taxonomy" id="2529274"/>
    <lineage>
        <taxon>Bacteria</taxon>
        <taxon>Pseudomonadati</taxon>
        <taxon>Bacteroidota</taxon>
        <taxon>Sphingobacteriia</taxon>
        <taxon>Sphingobacteriales</taxon>
        <taxon>Sphingobacteriaceae</taxon>
        <taxon>Pedobacter</taxon>
    </lineage>
</organism>
<evidence type="ECO:0000313" key="3">
    <source>
        <dbReference type="Proteomes" id="UP000295668"/>
    </source>
</evidence>
<dbReference type="Pfam" id="PF01850">
    <property type="entry name" value="PIN"/>
    <property type="match status" value="1"/>
</dbReference>
<proteinExistence type="predicted"/>
<sequence>MIYLLDTHVLIWSLMYSSKLSNTSIEILENKKNTIFVSAISFWEISLKHSLNKFDLLGIAPNVFPDLALQAGFEHLPLLAETASNYHKLNATWHKDPFDRMLIWQAIQQNFTLISKDANLAKYSSIGLKVIW</sequence>
<dbReference type="Gene3D" id="3.40.50.1010">
    <property type="entry name" value="5'-nuclease"/>
    <property type="match status" value="1"/>
</dbReference>
<dbReference type="InterPro" id="IPR002716">
    <property type="entry name" value="PIN_dom"/>
</dbReference>
<dbReference type="PANTHER" id="PTHR36173">
    <property type="entry name" value="RIBONUCLEASE VAPC16-RELATED"/>
    <property type="match status" value="1"/>
</dbReference>
<dbReference type="EMBL" id="SJCY01000013">
    <property type="protein sequence ID" value="TDG35124.1"/>
    <property type="molecule type" value="Genomic_DNA"/>
</dbReference>
<dbReference type="InterPro" id="IPR041705">
    <property type="entry name" value="PIN_Sll0205"/>
</dbReference>
<dbReference type="InterPro" id="IPR052919">
    <property type="entry name" value="TA_system_RNase"/>
</dbReference>
<evidence type="ECO:0000313" key="2">
    <source>
        <dbReference type="EMBL" id="TDG35124.1"/>
    </source>
</evidence>
<dbReference type="InterPro" id="IPR029060">
    <property type="entry name" value="PIN-like_dom_sf"/>
</dbReference>
<name>A0A4R5MHW1_9SPHI</name>
<reference evidence="2 3" key="1">
    <citation type="submission" date="2019-02" db="EMBL/GenBank/DDBJ databases">
        <title>Pedobacter sp. nov., a novel speices isolated from soil of pinguins habitat in Antarcitica.</title>
        <authorList>
            <person name="He R.-H."/>
        </authorList>
    </citation>
    <scope>NUCLEOTIDE SEQUENCE [LARGE SCALE GENOMIC DNA]</scope>
    <source>
        <strain evidence="2 3">E01020</strain>
    </source>
</reference>
<dbReference type="SUPFAM" id="SSF88723">
    <property type="entry name" value="PIN domain-like"/>
    <property type="match status" value="1"/>
</dbReference>
<keyword evidence="3" id="KW-1185">Reference proteome</keyword>
<feature type="domain" description="PIN" evidence="1">
    <location>
        <begin position="3"/>
        <end position="123"/>
    </location>
</feature>
<protein>
    <submittedName>
        <fullName evidence="2">Type II toxin-antitoxin system VapC family toxin</fullName>
    </submittedName>
</protein>
<dbReference type="RefSeq" id="WP_133263621.1">
    <property type="nucleotide sequence ID" value="NZ_SJCY01000013.1"/>
</dbReference>
<dbReference type="AlphaFoldDB" id="A0A4R5MHW1"/>
<dbReference type="PANTHER" id="PTHR36173:SF2">
    <property type="entry name" value="RIBONUCLEASE VAPC16"/>
    <property type="match status" value="1"/>
</dbReference>
<evidence type="ECO:0000259" key="1">
    <source>
        <dbReference type="Pfam" id="PF01850"/>
    </source>
</evidence>
<gene>
    <name evidence="2" type="ORF">EZJ43_15475</name>
</gene>
<dbReference type="CDD" id="cd09872">
    <property type="entry name" value="PIN_Sll0205-like"/>
    <property type="match status" value="1"/>
</dbReference>